<evidence type="ECO:0000313" key="9">
    <source>
        <dbReference type="Proteomes" id="UP000663834"/>
    </source>
</evidence>
<dbReference type="GO" id="GO:0008270">
    <property type="term" value="F:zinc ion binding"/>
    <property type="evidence" value="ECO:0007669"/>
    <property type="project" value="UniProtKB-KW"/>
</dbReference>
<evidence type="ECO:0000256" key="5">
    <source>
        <dbReference type="SAM" id="MobiDB-lite"/>
    </source>
</evidence>
<evidence type="ECO:0000259" key="6">
    <source>
        <dbReference type="PROSITE" id="PS50089"/>
    </source>
</evidence>
<evidence type="ECO:0000256" key="3">
    <source>
        <dbReference type="ARBA" id="ARBA00022833"/>
    </source>
</evidence>
<dbReference type="InterPro" id="IPR001841">
    <property type="entry name" value="Znf_RING"/>
</dbReference>
<dbReference type="AlphaFoldDB" id="A0A816EPA6"/>
<evidence type="ECO:0000313" key="7">
    <source>
        <dbReference type="EMBL" id="CAF1650136.1"/>
    </source>
</evidence>
<comment type="caution">
    <text evidence="7">The sequence shown here is derived from an EMBL/GenBank/DDBJ whole genome shotgun (WGS) entry which is preliminary data.</text>
</comment>
<name>A0A816EPA6_9BILA</name>
<gene>
    <name evidence="8" type="ORF">GIL414_LOCUS10736</name>
    <name evidence="7" type="ORF">KQP761_LOCUS29813</name>
</gene>
<evidence type="ECO:0000313" key="8">
    <source>
        <dbReference type="EMBL" id="CAF3982121.1"/>
    </source>
</evidence>
<sequence>MATLPVSNFGKPDAFCFECVFMYHYKFDQCSHTICLTCLYDAIDEHIRLETDAFACPRCIDSRERRNGLEQCLIPIPNKHKDKLKKGVESHKPEQQAFNNHESQLKSEQHSTVNSDSFWPAGTESWHIHEIKPQRQDFTSKPWIDNLVTNNEPHRDLSESFIDRRTNDEPGPYWPAGTESWHIHEIKPQRECFLSRKYTDKLVTERECHLDHPENSLSFTIIDLLKKPRPQTNQFDHQPLTGMATILNPRKSDMTTTLNRHVVQKLVSIRLPTDNQHQSLKEMPNSTTKRNMQRSQRDPRRLISKTRVLKSLPNSSFSAKRIYQARCSNSLLLSIVTLYPESRLRTLSYSVPSDRFTSSNRHVYPSRKSER</sequence>
<keyword evidence="3" id="KW-0862">Zinc</keyword>
<feature type="compositionally biased region" description="Polar residues" evidence="5">
    <location>
        <begin position="273"/>
        <end position="294"/>
    </location>
</feature>
<dbReference type="Proteomes" id="UP000663834">
    <property type="component" value="Unassembled WGS sequence"/>
</dbReference>
<accession>A0A816EPA6</accession>
<dbReference type="PROSITE" id="PS00518">
    <property type="entry name" value="ZF_RING_1"/>
    <property type="match status" value="1"/>
</dbReference>
<protein>
    <recommendedName>
        <fullName evidence="6">RING-type domain-containing protein</fullName>
    </recommendedName>
</protein>
<keyword evidence="1" id="KW-0479">Metal-binding</keyword>
<dbReference type="OrthoDB" id="10204965at2759"/>
<reference evidence="7" key="1">
    <citation type="submission" date="2021-02" db="EMBL/GenBank/DDBJ databases">
        <authorList>
            <person name="Nowell W R."/>
        </authorList>
    </citation>
    <scope>NUCLEOTIDE SEQUENCE</scope>
</reference>
<feature type="domain" description="RING-type" evidence="6">
    <location>
        <begin position="16"/>
        <end position="59"/>
    </location>
</feature>
<organism evidence="7 9">
    <name type="scientific">Rotaria magnacalcarata</name>
    <dbReference type="NCBI Taxonomy" id="392030"/>
    <lineage>
        <taxon>Eukaryota</taxon>
        <taxon>Metazoa</taxon>
        <taxon>Spiralia</taxon>
        <taxon>Gnathifera</taxon>
        <taxon>Rotifera</taxon>
        <taxon>Eurotatoria</taxon>
        <taxon>Bdelloidea</taxon>
        <taxon>Philodinida</taxon>
        <taxon>Philodinidae</taxon>
        <taxon>Rotaria</taxon>
    </lineage>
</organism>
<evidence type="ECO:0000256" key="2">
    <source>
        <dbReference type="ARBA" id="ARBA00022771"/>
    </source>
</evidence>
<dbReference type="EMBL" id="CAJOBJ010003901">
    <property type="protein sequence ID" value="CAF3982121.1"/>
    <property type="molecule type" value="Genomic_DNA"/>
</dbReference>
<feature type="region of interest" description="Disordered" evidence="5">
    <location>
        <begin position="273"/>
        <end position="301"/>
    </location>
</feature>
<proteinExistence type="predicted"/>
<dbReference type="InterPro" id="IPR017907">
    <property type="entry name" value="Znf_RING_CS"/>
</dbReference>
<dbReference type="PROSITE" id="PS50089">
    <property type="entry name" value="ZF_RING_2"/>
    <property type="match status" value="1"/>
</dbReference>
<dbReference type="Proteomes" id="UP000681720">
    <property type="component" value="Unassembled WGS sequence"/>
</dbReference>
<keyword evidence="2 4" id="KW-0863">Zinc-finger</keyword>
<dbReference type="EMBL" id="CAJNOW010016422">
    <property type="protein sequence ID" value="CAF1650136.1"/>
    <property type="molecule type" value="Genomic_DNA"/>
</dbReference>
<evidence type="ECO:0000256" key="1">
    <source>
        <dbReference type="ARBA" id="ARBA00022723"/>
    </source>
</evidence>
<evidence type="ECO:0000256" key="4">
    <source>
        <dbReference type="PROSITE-ProRule" id="PRU00175"/>
    </source>
</evidence>